<name>A0A0V7ZLU1_9CYAN</name>
<keyword evidence="1" id="KW-0067">ATP-binding</keyword>
<feature type="domain" description="Protein kinase" evidence="2">
    <location>
        <begin position="14"/>
        <end position="83"/>
    </location>
</feature>
<dbReference type="GO" id="GO:0005524">
    <property type="term" value="F:ATP binding"/>
    <property type="evidence" value="ECO:0007669"/>
    <property type="project" value="UniProtKB-UniRule"/>
</dbReference>
<dbReference type="InterPro" id="IPR017441">
    <property type="entry name" value="Protein_kinase_ATP_BS"/>
</dbReference>
<organism evidence="3 4">
    <name type="scientific">Mastigocoleus testarum BC008</name>
    <dbReference type="NCBI Taxonomy" id="371196"/>
    <lineage>
        <taxon>Bacteria</taxon>
        <taxon>Bacillati</taxon>
        <taxon>Cyanobacteriota</taxon>
        <taxon>Cyanophyceae</taxon>
        <taxon>Nostocales</taxon>
        <taxon>Hapalosiphonaceae</taxon>
        <taxon>Mastigocoleus</taxon>
    </lineage>
</organism>
<dbReference type="Proteomes" id="UP000053372">
    <property type="component" value="Unassembled WGS sequence"/>
</dbReference>
<dbReference type="PROSITE" id="PS50011">
    <property type="entry name" value="PROTEIN_KINASE_DOM"/>
    <property type="match status" value="1"/>
</dbReference>
<dbReference type="EMBL" id="LMTZ01000107">
    <property type="protein sequence ID" value="KST65419.1"/>
    <property type="molecule type" value="Genomic_DNA"/>
</dbReference>
<evidence type="ECO:0000256" key="1">
    <source>
        <dbReference type="PROSITE-ProRule" id="PRU10141"/>
    </source>
</evidence>
<dbReference type="AlphaFoldDB" id="A0A0V7ZLU1"/>
<reference evidence="3 4" key="1">
    <citation type="journal article" date="2015" name="Genome Announc.">
        <title>Draft Genome of the Euendolithic (true boring) Cyanobacterium Mastigocoleus testarum strain BC008.</title>
        <authorList>
            <person name="Guida B.S."/>
            <person name="Garcia-Pichel F."/>
        </authorList>
    </citation>
    <scope>NUCLEOTIDE SEQUENCE [LARGE SCALE GENOMIC DNA]</scope>
    <source>
        <strain evidence="3 4">BC008</strain>
    </source>
</reference>
<protein>
    <recommendedName>
        <fullName evidence="2">Protein kinase domain-containing protein</fullName>
    </recommendedName>
</protein>
<dbReference type="GO" id="GO:0004672">
    <property type="term" value="F:protein kinase activity"/>
    <property type="evidence" value="ECO:0007669"/>
    <property type="project" value="InterPro"/>
</dbReference>
<sequence>MLSQLGFNFPNEQYQILRKLGEGGFAQIYIVKDISLPNQPECVVKTLKTDSIEAQYLEDAKTLFHREAQILEQLGLTTRFRHS</sequence>
<keyword evidence="4" id="KW-1185">Reference proteome</keyword>
<dbReference type="SUPFAM" id="SSF56112">
    <property type="entry name" value="Protein kinase-like (PK-like)"/>
    <property type="match status" value="1"/>
</dbReference>
<proteinExistence type="predicted"/>
<dbReference type="Gene3D" id="3.30.200.20">
    <property type="entry name" value="Phosphorylase Kinase, domain 1"/>
    <property type="match status" value="1"/>
</dbReference>
<feature type="binding site" evidence="1">
    <location>
        <position position="45"/>
    </location>
    <ligand>
        <name>ATP</name>
        <dbReference type="ChEBI" id="CHEBI:30616"/>
    </ligand>
</feature>
<comment type="caution">
    <text evidence="3">The sequence shown here is derived from an EMBL/GenBank/DDBJ whole genome shotgun (WGS) entry which is preliminary data.</text>
</comment>
<dbReference type="RefSeq" id="WP_058184006.1">
    <property type="nucleotide sequence ID" value="NZ_LMTZ01000107.1"/>
</dbReference>
<dbReference type="InterPro" id="IPR000719">
    <property type="entry name" value="Prot_kinase_dom"/>
</dbReference>
<accession>A0A0V7ZLU1</accession>
<dbReference type="PROSITE" id="PS00107">
    <property type="entry name" value="PROTEIN_KINASE_ATP"/>
    <property type="match status" value="1"/>
</dbReference>
<gene>
    <name evidence="3" type="ORF">BC008_41520</name>
</gene>
<evidence type="ECO:0000313" key="4">
    <source>
        <dbReference type="Proteomes" id="UP000053372"/>
    </source>
</evidence>
<dbReference type="InterPro" id="IPR011009">
    <property type="entry name" value="Kinase-like_dom_sf"/>
</dbReference>
<evidence type="ECO:0000313" key="3">
    <source>
        <dbReference type="EMBL" id="KST65419.1"/>
    </source>
</evidence>
<keyword evidence="1" id="KW-0547">Nucleotide-binding</keyword>
<evidence type="ECO:0000259" key="2">
    <source>
        <dbReference type="PROSITE" id="PS50011"/>
    </source>
</evidence>